<keyword evidence="4" id="KW-1185">Reference proteome</keyword>
<protein>
    <submittedName>
        <fullName evidence="3">Uncharacterized protein</fullName>
    </submittedName>
</protein>
<accession>A0ABV2H2R3</accession>
<reference evidence="3 4" key="1">
    <citation type="submission" date="2024-06" db="EMBL/GenBank/DDBJ databases">
        <title>Genomic Encyclopedia of Type Strains, Phase IV (KMG-IV): sequencing the most valuable type-strain genomes for metagenomic binning, comparative biology and taxonomic classification.</title>
        <authorList>
            <person name="Goeker M."/>
        </authorList>
    </citation>
    <scope>NUCLEOTIDE SEQUENCE [LARGE SCALE GENOMIC DNA]</scope>
    <source>
        <strain evidence="3 4">DSM 105042</strain>
    </source>
</reference>
<organism evidence="3 4">
    <name type="scientific">Pseudorhizobium tarimense</name>
    <dbReference type="NCBI Taxonomy" id="1079109"/>
    <lineage>
        <taxon>Bacteria</taxon>
        <taxon>Pseudomonadati</taxon>
        <taxon>Pseudomonadota</taxon>
        <taxon>Alphaproteobacteria</taxon>
        <taxon>Hyphomicrobiales</taxon>
        <taxon>Rhizobiaceae</taxon>
        <taxon>Rhizobium/Agrobacterium group</taxon>
        <taxon>Pseudorhizobium</taxon>
    </lineage>
</organism>
<comment type="caution">
    <text evidence="3">The sequence shown here is derived from an EMBL/GenBank/DDBJ whole genome shotgun (WGS) entry which is preliminary data.</text>
</comment>
<dbReference type="Proteomes" id="UP001549031">
    <property type="component" value="Unassembled WGS sequence"/>
</dbReference>
<keyword evidence="2" id="KW-0732">Signal</keyword>
<dbReference type="EMBL" id="JBEPLJ010000003">
    <property type="protein sequence ID" value="MET3584849.1"/>
    <property type="molecule type" value="Genomic_DNA"/>
</dbReference>
<feature type="signal peptide" evidence="2">
    <location>
        <begin position="1"/>
        <end position="21"/>
    </location>
</feature>
<evidence type="ECO:0000313" key="3">
    <source>
        <dbReference type="EMBL" id="MET3584849.1"/>
    </source>
</evidence>
<evidence type="ECO:0000256" key="2">
    <source>
        <dbReference type="SAM" id="SignalP"/>
    </source>
</evidence>
<feature type="region of interest" description="Disordered" evidence="1">
    <location>
        <begin position="144"/>
        <end position="223"/>
    </location>
</feature>
<gene>
    <name evidence="3" type="ORF">ABID21_000950</name>
</gene>
<sequence length="223" mass="24174">MKKSLAAIAVVLLLLQNAAWADQSTLCQSLNRRLVAIPEVIGSTSEVRRHAEALRSQEDEIRYLRSEMRRAGCGAGSIVSFGRSGDMCSEMKRELRQAEAERDAIRSRRAASVSMVRPNGERNAILSAMQQNRCFDEVVALPDNRGAEPQIPPGPSLPGRSSSSITDVKANTSTETAEAPLPPPPERAYDPSQKVRTVGPVFLPNDSSIDLANPASDGARPRQ</sequence>
<evidence type="ECO:0000256" key="1">
    <source>
        <dbReference type="SAM" id="MobiDB-lite"/>
    </source>
</evidence>
<proteinExistence type="predicted"/>
<evidence type="ECO:0000313" key="4">
    <source>
        <dbReference type="Proteomes" id="UP001549031"/>
    </source>
</evidence>
<dbReference type="RefSeq" id="WP_247242884.1">
    <property type="nucleotide sequence ID" value="NZ_JALJRA010000003.1"/>
</dbReference>
<name>A0ABV2H2R3_9HYPH</name>
<feature type="chain" id="PRO_5045964374" evidence="2">
    <location>
        <begin position="22"/>
        <end position="223"/>
    </location>
</feature>